<dbReference type="AlphaFoldDB" id="W2S4E1"/>
<dbReference type="GeneID" id="19970069"/>
<dbReference type="STRING" id="1220924.W2S4E1"/>
<evidence type="ECO:0000256" key="1">
    <source>
        <dbReference type="SAM" id="Phobius"/>
    </source>
</evidence>
<reference evidence="2 3" key="1">
    <citation type="submission" date="2013-03" db="EMBL/GenBank/DDBJ databases">
        <title>The Genome Sequence of Phialophora europaea CBS 101466.</title>
        <authorList>
            <consortium name="The Broad Institute Genomics Platform"/>
            <person name="Cuomo C."/>
            <person name="de Hoog S."/>
            <person name="Gorbushina A."/>
            <person name="Walker B."/>
            <person name="Young S.K."/>
            <person name="Zeng Q."/>
            <person name="Gargeya S."/>
            <person name="Fitzgerald M."/>
            <person name="Haas B."/>
            <person name="Abouelleil A."/>
            <person name="Allen A.W."/>
            <person name="Alvarado L."/>
            <person name="Arachchi H.M."/>
            <person name="Berlin A.M."/>
            <person name="Chapman S.B."/>
            <person name="Gainer-Dewar J."/>
            <person name="Goldberg J."/>
            <person name="Griggs A."/>
            <person name="Gujja S."/>
            <person name="Hansen M."/>
            <person name="Howarth C."/>
            <person name="Imamovic A."/>
            <person name="Ireland A."/>
            <person name="Larimer J."/>
            <person name="McCowan C."/>
            <person name="Murphy C."/>
            <person name="Pearson M."/>
            <person name="Poon T.W."/>
            <person name="Priest M."/>
            <person name="Roberts A."/>
            <person name="Saif S."/>
            <person name="Shea T."/>
            <person name="Sisk P."/>
            <person name="Sykes S."/>
            <person name="Wortman J."/>
            <person name="Nusbaum C."/>
            <person name="Birren B."/>
        </authorList>
    </citation>
    <scope>NUCLEOTIDE SEQUENCE [LARGE SCALE GENOMIC DNA]</scope>
    <source>
        <strain evidence="2 3">CBS 101466</strain>
    </source>
</reference>
<dbReference type="EMBL" id="KB822718">
    <property type="protein sequence ID" value="ETN43571.1"/>
    <property type="molecule type" value="Genomic_DNA"/>
</dbReference>
<feature type="transmembrane region" description="Helical" evidence="1">
    <location>
        <begin position="27"/>
        <end position="44"/>
    </location>
</feature>
<organism evidence="2 3">
    <name type="scientific">Cyphellophora europaea (strain CBS 101466)</name>
    <name type="common">Phialophora europaea</name>
    <dbReference type="NCBI Taxonomy" id="1220924"/>
    <lineage>
        <taxon>Eukaryota</taxon>
        <taxon>Fungi</taxon>
        <taxon>Dikarya</taxon>
        <taxon>Ascomycota</taxon>
        <taxon>Pezizomycotina</taxon>
        <taxon>Eurotiomycetes</taxon>
        <taxon>Chaetothyriomycetidae</taxon>
        <taxon>Chaetothyriales</taxon>
        <taxon>Cyphellophoraceae</taxon>
        <taxon>Cyphellophora</taxon>
    </lineage>
</organism>
<protein>
    <submittedName>
        <fullName evidence="2">Uncharacterized protein</fullName>
    </submittedName>
</protein>
<name>W2S4E1_CYPE1</name>
<dbReference type="InParanoid" id="W2S4E1"/>
<keyword evidence="3" id="KW-1185">Reference proteome</keyword>
<evidence type="ECO:0000313" key="2">
    <source>
        <dbReference type="EMBL" id="ETN43571.1"/>
    </source>
</evidence>
<feature type="transmembrane region" description="Helical" evidence="1">
    <location>
        <begin position="65"/>
        <end position="88"/>
    </location>
</feature>
<dbReference type="eggNOG" id="ENOG502RN0C">
    <property type="taxonomic scope" value="Eukaryota"/>
</dbReference>
<dbReference type="VEuPathDB" id="FungiDB:HMPREF1541_02730"/>
<evidence type="ECO:0000313" key="3">
    <source>
        <dbReference type="Proteomes" id="UP000030752"/>
    </source>
</evidence>
<keyword evidence="1" id="KW-1133">Transmembrane helix</keyword>
<keyword evidence="1" id="KW-0812">Transmembrane</keyword>
<dbReference type="Proteomes" id="UP000030752">
    <property type="component" value="Unassembled WGS sequence"/>
</dbReference>
<proteinExistence type="predicted"/>
<sequence>MLSYIGMQSFRIFGAVDPNLVALSRSLPIWIIISIVLLVLYFTTQQDISIERDRDDRRRRLLLRIKCLYAIAGSSLLSLLMLVCLLQINTVDWADETWRQWIWRQVLSLEAYWNERVKGTKLEL</sequence>
<accession>W2S4E1</accession>
<dbReference type="RefSeq" id="XP_008715307.1">
    <property type="nucleotide sequence ID" value="XM_008717085.1"/>
</dbReference>
<gene>
    <name evidence="2" type="ORF">HMPREF1541_02730</name>
</gene>
<dbReference type="HOGENOM" id="CLU_2003819_0_0_1"/>
<keyword evidence="1" id="KW-0472">Membrane</keyword>